<sequence>MPSFLTSVSGLSYFKTEHHCSDATIRPSKNLAKELAKDKEGVVQNPETRTHFFELFHKNHPERMNQVEAVSESCSLLLLRHKVPGSRVPAAQVPKPA</sequence>
<organism evidence="1 2">
    <name type="scientific">Fusarium zealandicum</name>
    <dbReference type="NCBI Taxonomy" id="1053134"/>
    <lineage>
        <taxon>Eukaryota</taxon>
        <taxon>Fungi</taxon>
        <taxon>Dikarya</taxon>
        <taxon>Ascomycota</taxon>
        <taxon>Pezizomycotina</taxon>
        <taxon>Sordariomycetes</taxon>
        <taxon>Hypocreomycetidae</taxon>
        <taxon>Hypocreales</taxon>
        <taxon>Nectriaceae</taxon>
        <taxon>Fusarium</taxon>
        <taxon>Fusarium staphyleae species complex</taxon>
    </lineage>
</organism>
<gene>
    <name evidence="1" type="ORF">FZEAL_5873</name>
</gene>
<evidence type="ECO:0000313" key="2">
    <source>
        <dbReference type="Proteomes" id="UP000635477"/>
    </source>
</evidence>
<keyword evidence="2" id="KW-1185">Reference proteome</keyword>
<reference evidence="1" key="1">
    <citation type="journal article" date="2020" name="BMC Genomics">
        <title>Correction to: Identification and distribution of gene clusters required for synthesis of sphingolipid metabolism inhibitors in diverse species of the filamentous fungus Fusarium.</title>
        <authorList>
            <person name="Kim H.S."/>
            <person name="Lohmar J.M."/>
            <person name="Busman M."/>
            <person name="Brown D.W."/>
            <person name="Naumann T.A."/>
            <person name="Divon H.H."/>
            <person name="Lysoe E."/>
            <person name="Uhlig S."/>
            <person name="Proctor R.H."/>
        </authorList>
    </citation>
    <scope>NUCLEOTIDE SEQUENCE</scope>
    <source>
        <strain evidence="1">NRRL 22465</strain>
    </source>
</reference>
<dbReference type="Proteomes" id="UP000635477">
    <property type="component" value="Unassembled WGS sequence"/>
</dbReference>
<comment type="caution">
    <text evidence="1">The sequence shown here is derived from an EMBL/GenBank/DDBJ whole genome shotgun (WGS) entry which is preliminary data.</text>
</comment>
<accession>A0A8H4XK57</accession>
<dbReference type="AlphaFoldDB" id="A0A8H4XK57"/>
<protein>
    <submittedName>
        <fullName evidence="1">Uncharacterized protein</fullName>
    </submittedName>
</protein>
<proteinExistence type="predicted"/>
<dbReference type="EMBL" id="JABEYC010000427">
    <property type="protein sequence ID" value="KAF4977629.1"/>
    <property type="molecule type" value="Genomic_DNA"/>
</dbReference>
<name>A0A8H4XK57_9HYPO</name>
<reference evidence="1" key="2">
    <citation type="submission" date="2020-05" db="EMBL/GenBank/DDBJ databases">
        <authorList>
            <person name="Kim H.-S."/>
            <person name="Proctor R.H."/>
            <person name="Brown D.W."/>
        </authorList>
    </citation>
    <scope>NUCLEOTIDE SEQUENCE</scope>
    <source>
        <strain evidence="1">NRRL 22465</strain>
    </source>
</reference>
<evidence type="ECO:0000313" key="1">
    <source>
        <dbReference type="EMBL" id="KAF4977629.1"/>
    </source>
</evidence>